<dbReference type="GO" id="GO:0000147">
    <property type="term" value="P:actin cortical patch assembly"/>
    <property type="evidence" value="ECO:0007669"/>
    <property type="project" value="TreeGrafter"/>
</dbReference>
<dbReference type="GO" id="GO:0030479">
    <property type="term" value="C:actin cortical patch"/>
    <property type="evidence" value="ECO:0007669"/>
    <property type="project" value="TreeGrafter"/>
</dbReference>
<dbReference type="Pfam" id="PF09431">
    <property type="entry name" value="SPIN90_LRD"/>
    <property type="match status" value="1"/>
</dbReference>
<dbReference type="PANTHER" id="PTHR13357:SF1">
    <property type="entry name" value="NCK-INTERACTING PROTEIN WITH SH3 DOMAIN"/>
    <property type="match status" value="1"/>
</dbReference>
<sequence length="154" mass="17370">MYTNDLRVLVDVFIRELNDLPDEAEALRHTYLRVLHPLLSHTQLRREPHYKREALRKLFHGLKGGQYWAVKTPSPTTLRLVERCLRVSWIQDQGDDTPTVKYLDVAHLSETGSSVSLMNVAHTPKPPAGVQTPSLKDRQLIGQVTGVDGVIAQA</sequence>
<gene>
    <name evidence="2" type="ORF">NEOLI_002365</name>
</gene>
<dbReference type="PANTHER" id="PTHR13357">
    <property type="entry name" value="SH3 ADAPTER PROTEIN SPIN90 NCK INTERACTING PROTEIN WITH SH3 DOMAIN"/>
    <property type="match status" value="1"/>
</dbReference>
<dbReference type="GO" id="GO:0051666">
    <property type="term" value="P:actin cortical patch localization"/>
    <property type="evidence" value="ECO:0007669"/>
    <property type="project" value="TreeGrafter"/>
</dbReference>
<name>A0A1U7LGD2_NEOID</name>
<dbReference type="InterPro" id="IPR030125">
    <property type="entry name" value="SPIN90/Ldb17"/>
</dbReference>
<dbReference type="Proteomes" id="UP000186594">
    <property type="component" value="Unassembled WGS sequence"/>
</dbReference>
<proteinExistence type="predicted"/>
<evidence type="ECO:0000313" key="3">
    <source>
        <dbReference type="Proteomes" id="UP000186594"/>
    </source>
</evidence>
<keyword evidence="3" id="KW-1185">Reference proteome</keyword>
<dbReference type="GO" id="GO:0006897">
    <property type="term" value="P:endocytosis"/>
    <property type="evidence" value="ECO:0007669"/>
    <property type="project" value="TreeGrafter"/>
</dbReference>
<protein>
    <submittedName>
        <fullName evidence="2">Protein dip1</fullName>
    </submittedName>
</protein>
<evidence type="ECO:0000313" key="2">
    <source>
        <dbReference type="EMBL" id="OLL21716.1"/>
    </source>
</evidence>
<accession>A0A1U7LGD2</accession>
<dbReference type="OrthoDB" id="445362at2759"/>
<dbReference type="InterPro" id="IPR018556">
    <property type="entry name" value="SPIN90/Ldb17_LRD"/>
</dbReference>
<comment type="caution">
    <text evidence="2">The sequence shown here is derived from an EMBL/GenBank/DDBJ whole genome shotgun (WGS) entry which is preliminary data.</text>
</comment>
<feature type="domain" description="SPIN90/Ldb17 leucine-rich" evidence="1">
    <location>
        <begin position="1"/>
        <end position="54"/>
    </location>
</feature>
<evidence type="ECO:0000259" key="1">
    <source>
        <dbReference type="Pfam" id="PF09431"/>
    </source>
</evidence>
<organism evidence="2 3">
    <name type="scientific">Neolecta irregularis (strain DAH-3)</name>
    <dbReference type="NCBI Taxonomy" id="1198029"/>
    <lineage>
        <taxon>Eukaryota</taxon>
        <taxon>Fungi</taxon>
        <taxon>Dikarya</taxon>
        <taxon>Ascomycota</taxon>
        <taxon>Taphrinomycotina</taxon>
        <taxon>Neolectales</taxon>
        <taxon>Neolectaceae</taxon>
        <taxon>Neolecta</taxon>
    </lineage>
</organism>
<dbReference type="GO" id="GO:0071933">
    <property type="term" value="F:Arp2/3 complex binding"/>
    <property type="evidence" value="ECO:0007669"/>
    <property type="project" value="TreeGrafter"/>
</dbReference>
<dbReference type="EMBL" id="LXFE01004366">
    <property type="protein sequence ID" value="OLL21716.1"/>
    <property type="molecule type" value="Genomic_DNA"/>
</dbReference>
<dbReference type="AlphaFoldDB" id="A0A1U7LGD2"/>
<reference evidence="2 3" key="1">
    <citation type="submission" date="2016-04" db="EMBL/GenBank/DDBJ databases">
        <title>Evolutionary innovation and constraint leading to complex multicellularity in the Ascomycota.</title>
        <authorList>
            <person name="Cisse O."/>
            <person name="Nguyen A."/>
            <person name="Hewitt D.A."/>
            <person name="Jedd G."/>
            <person name="Stajich J.E."/>
        </authorList>
    </citation>
    <scope>NUCLEOTIDE SEQUENCE [LARGE SCALE GENOMIC DNA]</scope>
    <source>
        <strain evidence="2 3">DAH-3</strain>
    </source>
</reference>
<dbReference type="STRING" id="1198029.A0A1U7LGD2"/>